<protein>
    <submittedName>
        <fullName evidence="1">Uncharacterized protein</fullName>
    </submittedName>
</protein>
<evidence type="ECO:0000313" key="1">
    <source>
        <dbReference type="EMBL" id="JAH30308.1"/>
    </source>
</evidence>
<organism evidence="1">
    <name type="scientific">Anguilla anguilla</name>
    <name type="common">European freshwater eel</name>
    <name type="synonym">Muraena anguilla</name>
    <dbReference type="NCBI Taxonomy" id="7936"/>
    <lineage>
        <taxon>Eukaryota</taxon>
        <taxon>Metazoa</taxon>
        <taxon>Chordata</taxon>
        <taxon>Craniata</taxon>
        <taxon>Vertebrata</taxon>
        <taxon>Euteleostomi</taxon>
        <taxon>Actinopterygii</taxon>
        <taxon>Neopterygii</taxon>
        <taxon>Teleostei</taxon>
        <taxon>Anguilliformes</taxon>
        <taxon>Anguillidae</taxon>
        <taxon>Anguilla</taxon>
    </lineage>
</organism>
<sequence length="39" mass="4419">MAFFLRRGLYVTARQTLLQCFKAQYVQPSNMSGVSAVVH</sequence>
<dbReference type="AlphaFoldDB" id="A0A0E9RPN5"/>
<reference evidence="1" key="1">
    <citation type="submission" date="2014-11" db="EMBL/GenBank/DDBJ databases">
        <authorList>
            <person name="Amaro Gonzalez C."/>
        </authorList>
    </citation>
    <scope>NUCLEOTIDE SEQUENCE</scope>
</reference>
<proteinExistence type="predicted"/>
<reference evidence="1" key="2">
    <citation type="journal article" date="2015" name="Fish Shellfish Immunol.">
        <title>Early steps in the European eel (Anguilla anguilla)-Vibrio vulnificus interaction in the gills: Role of the RtxA13 toxin.</title>
        <authorList>
            <person name="Callol A."/>
            <person name="Pajuelo D."/>
            <person name="Ebbesson L."/>
            <person name="Teles M."/>
            <person name="MacKenzie S."/>
            <person name="Amaro C."/>
        </authorList>
    </citation>
    <scope>NUCLEOTIDE SEQUENCE</scope>
</reference>
<accession>A0A0E9RPN5</accession>
<name>A0A0E9RPN5_ANGAN</name>
<dbReference type="EMBL" id="GBXM01078269">
    <property type="protein sequence ID" value="JAH30308.1"/>
    <property type="molecule type" value="Transcribed_RNA"/>
</dbReference>